<dbReference type="Pfam" id="PF01880">
    <property type="entry name" value="Desulfoferrodox"/>
    <property type="match status" value="1"/>
</dbReference>
<dbReference type="GO" id="GO:0005506">
    <property type="term" value="F:iron ion binding"/>
    <property type="evidence" value="ECO:0007669"/>
    <property type="project" value="InterPro"/>
</dbReference>
<protein>
    <recommendedName>
        <fullName evidence="6">Desulfoferrodoxin ferrous iron-binding domain-containing protein</fullName>
    </recommendedName>
</protein>
<keyword evidence="3" id="KW-0479">Metal-binding</keyword>
<dbReference type="AlphaFoldDB" id="A0A3B1CWJ5"/>
<evidence type="ECO:0000256" key="4">
    <source>
        <dbReference type="ARBA" id="ARBA00022982"/>
    </source>
</evidence>
<name>A0A3B1CWJ5_9ZZZZ</name>
<dbReference type="InterPro" id="IPR036073">
    <property type="entry name" value="Desulfoferrodoxin_Fe-bd_dom_sf"/>
</dbReference>
<keyword evidence="5" id="KW-0408">Iron</keyword>
<keyword evidence="2" id="KW-0813">Transport</keyword>
<dbReference type="PANTHER" id="PTHR36541">
    <property type="entry name" value="SUPEROXIDE REDUCTASE-RELATED"/>
    <property type="match status" value="1"/>
</dbReference>
<dbReference type="GO" id="GO:0016491">
    <property type="term" value="F:oxidoreductase activity"/>
    <property type="evidence" value="ECO:0007669"/>
    <property type="project" value="InterPro"/>
</dbReference>
<dbReference type="PANTHER" id="PTHR36541:SF1">
    <property type="entry name" value="SUPEROXIDE REDUCTASE-RELATED"/>
    <property type="match status" value="1"/>
</dbReference>
<dbReference type="Gene3D" id="2.60.40.730">
    <property type="entry name" value="SOR catalytic domain"/>
    <property type="match status" value="1"/>
</dbReference>
<dbReference type="SUPFAM" id="SSF49367">
    <property type="entry name" value="Superoxide reductase-like"/>
    <property type="match status" value="1"/>
</dbReference>
<dbReference type="NCBIfam" id="TIGR00332">
    <property type="entry name" value="neela_ferrous"/>
    <property type="match status" value="1"/>
</dbReference>
<feature type="domain" description="Desulfoferrodoxin ferrous iron-binding" evidence="6">
    <location>
        <begin position="19"/>
        <end position="116"/>
    </location>
</feature>
<accession>A0A3B1CWJ5</accession>
<comment type="similarity">
    <text evidence="1">Belongs to the desulfoferrodoxin family.</text>
</comment>
<evidence type="ECO:0000256" key="1">
    <source>
        <dbReference type="ARBA" id="ARBA00005941"/>
    </source>
</evidence>
<dbReference type="InterPro" id="IPR002742">
    <property type="entry name" value="Desulfoferrodoxin_Fe-bd_dom"/>
</dbReference>
<evidence type="ECO:0000256" key="3">
    <source>
        <dbReference type="ARBA" id="ARBA00022723"/>
    </source>
</evidence>
<evidence type="ECO:0000259" key="6">
    <source>
        <dbReference type="Pfam" id="PF01880"/>
    </source>
</evidence>
<evidence type="ECO:0000313" key="7">
    <source>
        <dbReference type="EMBL" id="VAX28254.1"/>
    </source>
</evidence>
<gene>
    <name evidence="7" type="ORF">MNBD_NITROSPIRAE03-542</name>
</gene>
<evidence type="ECO:0000256" key="5">
    <source>
        <dbReference type="ARBA" id="ARBA00023004"/>
    </source>
</evidence>
<keyword evidence="4" id="KW-0249">Electron transport</keyword>
<organism evidence="7">
    <name type="scientific">hydrothermal vent metagenome</name>
    <dbReference type="NCBI Taxonomy" id="652676"/>
    <lineage>
        <taxon>unclassified sequences</taxon>
        <taxon>metagenomes</taxon>
        <taxon>ecological metagenomes</taxon>
    </lineage>
</organism>
<evidence type="ECO:0000256" key="2">
    <source>
        <dbReference type="ARBA" id="ARBA00022448"/>
    </source>
</evidence>
<reference evidence="7" key="1">
    <citation type="submission" date="2018-06" db="EMBL/GenBank/DDBJ databases">
        <authorList>
            <person name="Zhirakovskaya E."/>
        </authorList>
    </citation>
    <scope>NUCLEOTIDE SEQUENCE</scope>
</reference>
<proteinExistence type="inferred from homology"/>
<sequence>MSEKSFFCGINRPQDPANMTDMEKKHTPVIDCTDTVKSGEPFRVSINVGEMPHVMDEGHHIQWIDVYSGENFNARIDLTPVFTRPEITVTLLKGGKHRTSTLRVIERCNLHGQWEATKEITITE</sequence>
<dbReference type="EMBL" id="UOGI01000019">
    <property type="protein sequence ID" value="VAX28254.1"/>
    <property type="molecule type" value="Genomic_DNA"/>
</dbReference>
<dbReference type="InterPro" id="IPR051233">
    <property type="entry name" value="Desulfoferrodoxin_SOR"/>
</dbReference>